<dbReference type="Proteomes" id="UP000410492">
    <property type="component" value="Unassembled WGS sequence"/>
</dbReference>
<evidence type="ECO:0000313" key="3">
    <source>
        <dbReference type="EMBL" id="VEN63106.1"/>
    </source>
</evidence>
<dbReference type="InterPro" id="IPR000494">
    <property type="entry name" value="Rcpt_L-dom"/>
</dbReference>
<keyword evidence="4" id="KW-1185">Reference proteome</keyword>
<feature type="signal peptide" evidence="1">
    <location>
        <begin position="1"/>
        <end position="26"/>
    </location>
</feature>
<dbReference type="OrthoDB" id="6612654at2759"/>
<organism evidence="3 4">
    <name type="scientific">Callosobruchus maculatus</name>
    <name type="common">Southern cowpea weevil</name>
    <name type="synonym">Pulse bruchid</name>
    <dbReference type="NCBI Taxonomy" id="64391"/>
    <lineage>
        <taxon>Eukaryota</taxon>
        <taxon>Metazoa</taxon>
        <taxon>Ecdysozoa</taxon>
        <taxon>Arthropoda</taxon>
        <taxon>Hexapoda</taxon>
        <taxon>Insecta</taxon>
        <taxon>Pterygota</taxon>
        <taxon>Neoptera</taxon>
        <taxon>Endopterygota</taxon>
        <taxon>Coleoptera</taxon>
        <taxon>Polyphaga</taxon>
        <taxon>Cucujiformia</taxon>
        <taxon>Chrysomeloidea</taxon>
        <taxon>Chrysomelidae</taxon>
        <taxon>Bruchinae</taxon>
        <taxon>Bruchini</taxon>
        <taxon>Callosobruchus</taxon>
    </lineage>
</organism>
<proteinExistence type="predicted"/>
<protein>
    <recommendedName>
        <fullName evidence="2">Receptor L-domain domain-containing protein</fullName>
    </recommendedName>
</protein>
<evidence type="ECO:0000256" key="1">
    <source>
        <dbReference type="SAM" id="SignalP"/>
    </source>
</evidence>
<reference evidence="3 4" key="1">
    <citation type="submission" date="2019-01" db="EMBL/GenBank/DDBJ databases">
        <authorList>
            <person name="Sayadi A."/>
        </authorList>
    </citation>
    <scope>NUCLEOTIDE SEQUENCE [LARGE SCALE GENOMIC DNA]</scope>
</reference>
<dbReference type="EMBL" id="CAACVG010014403">
    <property type="protein sequence ID" value="VEN63106.1"/>
    <property type="molecule type" value="Genomic_DNA"/>
</dbReference>
<dbReference type="InterPro" id="IPR036941">
    <property type="entry name" value="Rcpt_L-dom_sf"/>
</dbReference>
<keyword evidence="1" id="KW-0732">Signal</keyword>
<sequence>MSERGMYVVRSSVLYFLVLCFLQCQCKVCPTMDVRNVPKRMDKLRNCTEIQGNLMIVLMETVVDESAFDPYTFPELKKISGYLLFFRIRKLTSVARLFPNLRVIGGSETILDYSLIIYDMPDIK</sequence>
<evidence type="ECO:0000313" key="4">
    <source>
        <dbReference type="Proteomes" id="UP000410492"/>
    </source>
</evidence>
<name>A0A653DS91_CALMS</name>
<dbReference type="Pfam" id="PF01030">
    <property type="entry name" value="Recep_L_domain"/>
    <property type="match status" value="1"/>
</dbReference>
<evidence type="ECO:0000259" key="2">
    <source>
        <dbReference type="Pfam" id="PF01030"/>
    </source>
</evidence>
<dbReference type="Gene3D" id="3.80.20.20">
    <property type="entry name" value="Receptor L-domain"/>
    <property type="match status" value="1"/>
</dbReference>
<dbReference type="AlphaFoldDB" id="A0A653DS91"/>
<feature type="non-terminal residue" evidence="3">
    <location>
        <position position="124"/>
    </location>
</feature>
<feature type="domain" description="Receptor L-domain" evidence="2">
    <location>
        <begin position="46"/>
        <end position="123"/>
    </location>
</feature>
<feature type="chain" id="PRO_5024811735" description="Receptor L-domain domain-containing protein" evidence="1">
    <location>
        <begin position="27"/>
        <end position="124"/>
    </location>
</feature>
<dbReference type="SUPFAM" id="SSF52058">
    <property type="entry name" value="L domain-like"/>
    <property type="match status" value="1"/>
</dbReference>
<gene>
    <name evidence="3" type="ORF">CALMAC_LOCUS20032</name>
</gene>
<accession>A0A653DS91</accession>